<keyword evidence="2" id="KW-1185">Reference proteome</keyword>
<dbReference type="EMBL" id="CAJVPP010002777">
    <property type="protein sequence ID" value="CAG8611446.1"/>
    <property type="molecule type" value="Genomic_DNA"/>
</dbReference>
<name>A0A9N9GIU0_FUNMO</name>
<proteinExistence type="predicted"/>
<sequence length="86" mass="9856">MKCYVLLTHHIQHIETTRNAREFVRVYIGASPFLIKTIYYLNQHLHPTQLELMLAVIAYNKVLTTQAAHVPNFHGGLSFGESNSTF</sequence>
<dbReference type="AlphaFoldDB" id="A0A9N9GIU0"/>
<comment type="caution">
    <text evidence="1">The sequence shown here is derived from an EMBL/GenBank/DDBJ whole genome shotgun (WGS) entry which is preliminary data.</text>
</comment>
<evidence type="ECO:0000313" key="1">
    <source>
        <dbReference type="EMBL" id="CAG8611446.1"/>
    </source>
</evidence>
<accession>A0A9N9GIU0</accession>
<protein>
    <submittedName>
        <fullName evidence="1">2651_t:CDS:1</fullName>
    </submittedName>
</protein>
<reference evidence="1" key="1">
    <citation type="submission" date="2021-06" db="EMBL/GenBank/DDBJ databases">
        <authorList>
            <person name="Kallberg Y."/>
            <person name="Tangrot J."/>
            <person name="Rosling A."/>
        </authorList>
    </citation>
    <scope>NUCLEOTIDE SEQUENCE</scope>
    <source>
        <strain evidence="1">87-6 pot B 2015</strain>
    </source>
</reference>
<organism evidence="1 2">
    <name type="scientific">Funneliformis mosseae</name>
    <name type="common">Endomycorrhizal fungus</name>
    <name type="synonym">Glomus mosseae</name>
    <dbReference type="NCBI Taxonomy" id="27381"/>
    <lineage>
        <taxon>Eukaryota</taxon>
        <taxon>Fungi</taxon>
        <taxon>Fungi incertae sedis</taxon>
        <taxon>Mucoromycota</taxon>
        <taxon>Glomeromycotina</taxon>
        <taxon>Glomeromycetes</taxon>
        <taxon>Glomerales</taxon>
        <taxon>Glomeraceae</taxon>
        <taxon>Funneliformis</taxon>
    </lineage>
</organism>
<gene>
    <name evidence="1" type="ORF">FMOSSE_LOCUS9484</name>
</gene>
<evidence type="ECO:0000313" key="2">
    <source>
        <dbReference type="Proteomes" id="UP000789375"/>
    </source>
</evidence>
<dbReference type="Proteomes" id="UP000789375">
    <property type="component" value="Unassembled WGS sequence"/>
</dbReference>